<dbReference type="Proteomes" id="UP000256845">
    <property type="component" value="Unassembled WGS sequence"/>
</dbReference>
<keyword evidence="1" id="KW-1133">Transmembrane helix</keyword>
<reference evidence="2 3" key="1">
    <citation type="submission" date="2018-07" db="EMBL/GenBank/DDBJ databases">
        <title>Genomic Encyclopedia of Type Strains, Phase III (KMG-III): the genomes of soil and plant-associated and newly described type strains.</title>
        <authorList>
            <person name="Whitman W."/>
        </authorList>
    </citation>
    <scope>NUCLEOTIDE SEQUENCE [LARGE SCALE GENOMIC DNA]</scope>
    <source>
        <strain evidence="2 3">CECT 8488</strain>
    </source>
</reference>
<proteinExistence type="predicted"/>
<dbReference type="EMBL" id="QRDW01000008">
    <property type="protein sequence ID" value="RED48151.1"/>
    <property type="molecule type" value="Genomic_DNA"/>
</dbReference>
<accession>A0A3D9HFW4</accession>
<keyword evidence="1" id="KW-0812">Transmembrane</keyword>
<dbReference type="Pfam" id="PF20064">
    <property type="entry name" value="DUF6463"/>
    <property type="match status" value="1"/>
</dbReference>
<protein>
    <submittedName>
        <fullName evidence="2">Uncharacterized protein</fullName>
    </submittedName>
</protein>
<feature type="transmembrane region" description="Helical" evidence="1">
    <location>
        <begin position="12"/>
        <end position="30"/>
    </location>
</feature>
<dbReference type="InterPro" id="IPR045590">
    <property type="entry name" value="DUF6463"/>
</dbReference>
<feature type="transmembrane region" description="Helical" evidence="1">
    <location>
        <begin position="82"/>
        <end position="100"/>
    </location>
</feature>
<keyword evidence="1" id="KW-0472">Membrane</keyword>
<organism evidence="2 3">
    <name type="scientific">Aestuariispira insulae</name>
    <dbReference type="NCBI Taxonomy" id="1461337"/>
    <lineage>
        <taxon>Bacteria</taxon>
        <taxon>Pseudomonadati</taxon>
        <taxon>Pseudomonadota</taxon>
        <taxon>Alphaproteobacteria</taxon>
        <taxon>Rhodospirillales</taxon>
        <taxon>Kiloniellaceae</taxon>
        <taxon>Aestuariispira</taxon>
    </lineage>
</organism>
<name>A0A3D9HFW4_9PROT</name>
<feature type="transmembrane region" description="Helical" evidence="1">
    <location>
        <begin position="52"/>
        <end position="70"/>
    </location>
</feature>
<dbReference type="AlphaFoldDB" id="A0A3D9HFW4"/>
<evidence type="ECO:0000313" key="3">
    <source>
        <dbReference type="Proteomes" id="UP000256845"/>
    </source>
</evidence>
<comment type="caution">
    <text evidence="2">The sequence shown here is derived from an EMBL/GenBank/DDBJ whole genome shotgun (WGS) entry which is preliminary data.</text>
</comment>
<evidence type="ECO:0000313" key="2">
    <source>
        <dbReference type="EMBL" id="RED48151.1"/>
    </source>
</evidence>
<sequence>MKSALQKRWIGRWVIAVAFIHMAFTPVLYLKEISAWLAGNGPVELAPFQQDAGNWFFMFGLPLLLAGYLIDWMEKQRIGGYPAGLALLLAITTGIGIALYPESGFYLLIPAIVALWLRRDTGQALPA</sequence>
<keyword evidence="3" id="KW-1185">Reference proteome</keyword>
<dbReference type="RefSeq" id="WP_115937769.1">
    <property type="nucleotide sequence ID" value="NZ_QRDW01000008.1"/>
</dbReference>
<gene>
    <name evidence="2" type="ORF">DFP90_108170</name>
</gene>
<dbReference type="OrthoDB" id="1034758at2"/>
<evidence type="ECO:0000256" key="1">
    <source>
        <dbReference type="SAM" id="Phobius"/>
    </source>
</evidence>